<protein>
    <recommendedName>
        <fullName evidence="4">RRM domain-containing protein</fullName>
    </recommendedName>
</protein>
<organism evidence="2 3">
    <name type="scientific">Neurospora tetraspora</name>
    <dbReference type="NCBI Taxonomy" id="94610"/>
    <lineage>
        <taxon>Eukaryota</taxon>
        <taxon>Fungi</taxon>
        <taxon>Dikarya</taxon>
        <taxon>Ascomycota</taxon>
        <taxon>Pezizomycotina</taxon>
        <taxon>Sordariomycetes</taxon>
        <taxon>Sordariomycetidae</taxon>
        <taxon>Sordariales</taxon>
        <taxon>Sordariaceae</taxon>
        <taxon>Neurospora</taxon>
    </lineage>
</organism>
<gene>
    <name evidence="2" type="ORF">B0H65DRAFT_306264</name>
</gene>
<feature type="compositionally biased region" description="Pro residues" evidence="1">
    <location>
        <begin position="254"/>
        <end position="269"/>
    </location>
</feature>
<evidence type="ECO:0000313" key="3">
    <source>
        <dbReference type="Proteomes" id="UP001278500"/>
    </source>
</evidence>
<feature type="region of interest" description="Disordered" evidence="1">
    <location>
        <begin position="251"/>
        <end position="306"/>
    </location>
</feature>
<dbReference type="AlphaFoldDB" id="A0AAE0J6K3"/>
<name>A0AAE0J6K3_9PEZI</name>
<reference evidence="2" key="1">
    <citation type="journal article" date="2023" name="Mol. Phylogenet. Evol.">
        <title>Genome-scale phylogeny and comparative genomics of the fungal order Sordariales.</title>
        <authorList>
            <person name="Hensen N."/>
            <person name="Bonometti L."/>
            <person name="Westerberg I."/>
            <person name="Brannstrom I.O."/>
            <person name="Guillou S."/>
            <person name="Cros-Aarteil S."/>
            <person name="Calhoun S."/>
            <person name="Haridas S."/>
            <person name="Kuo A."/>
            <person name="Mondo S."/>
            <person name="Pangilinan J."/>
            <person name="Riley R."/>
            <person name="LaButti K."/>
            <person name="Andreopoulos B."/>
            <person name="Lipzen A."/>
            <person name="Chen C."/>
            <person name="Yan M."/>
            <person name="Daum C."/>
            <person name="Ng V."/>
            <person name="Clum A."/>
            <person name="Steindorff A."/>
            <person name="Ohm R.A."/>
            <person name="Martin F."/>
            <person name="Silar P."/>
            <person name="Natvig D.O."/>
            <person name="Lalanne C."/>
            <person name="Gautier V."/>
            <person name="Ament-Velasquez S.L."/>
            <person name="Kruys A."/>
            <person name="Hutchinson M.I."/>
            <person name="Powell A.J."/>
            <person name="Barry K."/>
            <person name="Miller A.N."/>
            <person name="Grigoriev I.V."/>
            <person name="Debuchy R."/>
            <person name="Gladieux P."/>
            <person name="Hiltunen Thoren M."/>
            <person name="Johannesson H."/>
        </authorList>
    </citation>
    <scope>NUCLEOTIDE SEQUENCE</scope>
    <source>
        <strain evidence="2">CBS 560.94</strain>
    </source>
</reference>
<dbReference type="EMBL" id="JAUEPP010000008">
    <property type="protein sequence ID" value="KAK3337867.1"/>
    <property type="molecule type" value="Genomic_DNA"/>
</dbReference>
<dbReference type="Gene3D" id="3.30.70.330">
    <property type="match status" value="1"/>
</dbReference>
<feature type="compositionally biased region" description="Low complexity" evidence="1">
    <location>
        <begin position="1"/>
        <end position="12"/>
    </location>
</feature>
<accession>A0AAE0J6K3</accession>
<feature type="compositionally biased region" description="Low complexity" evidence="1">
    <location>
        <begin position="21"/>
        <end position="45"/>
    </location>
</feature>
<dbReference type="RefSeq" id="XP_062677318.1">
    <property type="nucleotide sequence ID" value="XM_062823217.1"/>
</dbReference>
<keyword evidence="3" id="KW-1185">Reference proteome</keyword>
<dbReference type="GeneID" id="87860371"/>
<dbReference type="InterPro" id="IPR035979">
    <property type="entry name" value="RBD_domain_sf"/>
</dbReference>
<dbReference type="SUPFAM" id="SSF54928">
    <property type="entry name" value="RNA-binding domain, RBD"/>
    <property type="match status" value="1"/>
</dbReference>
<evidence type="ECO:0000313" key="2">
    <source>
        <dbReference type="EMBL" id="KAK3337867.1"/>
    </source>
</evidence>
<dbReference type="GO" id="GO:0003676">
    <property type="term" value="F:nucleic acid binding"/>
    <property type="evidence" value="ECO:0007669"/>
    <property type="project" value="InterPro"/>
</dbReference>
<dbReference type="InterPro" id="IPR012677">
    <property type="entry name" value="Nucleotide-bd_a/b_plait_sf"/>
</dbReference>
<evidence type="ECO:0008006" key="4">
    <source>
        <dbReference type="Google" id="ProtNLM"/>
    </source>
</evidence>
<sequence length="352" mass="38194">MGSQNGSSQAGGSQAGGSQAGGSQFVDSQAGGSQAGSSSGAGAPARRQFRPMDAIVVNRAALTEEEKEARKARGFSENYMGDYNNENNKSADIPDDQNCSLYITGLPLDITVRDIFDDIRNIGKVYSLHISPSRDSHSRRAAAIVFFTRAAAERFFNRFATRDNPAVRWGGAVPNPGQILGRLPVNVVWNQVKVAPFSDRDHVTRVIQVEGPSDIVNEEFLLAYFRTKCRFDMERVSVLWEGFSDVPVNGGQPPAAPAAPVPAAAPAPAPARRQGRALASMNWRERSKPVTAEPEPEAQGSAAVPTTRRHIRIMEFRFGTVKGQALACRMALDWEFKERGVLCRYGSDPCGP</sequence>
<comment type="caution">
    <text evidence="2">The sequence shown here is derived from an EMBL/GenBank/DDBJ whole genome shotgun (WGS) entry which is preliminary data.</text>
</comment>
<reference evidence="2" key="2">
    <citation type="submission" date="2023-06" db="EMBL/GenBank/DDBJ databases">
        <authorList>
            <consortium name="Lawrence Berkeley National Laboratory"/>
            <person name="Haridas S."/>
            <person name="Hensen N."/>
            <person name="Bonometti L."/>
            <person name="Westerberg I."/>
            <person name="Brannstrom I.O."/>
            <person name="Guillou S."/>
            <person name="Cros-Aarteil S."/>
            <person name="Calhoun S."/>
            <person name="Kuo A."/>
            <person name="Mondo S."/>
            <person name="Pangilinan J."/>
            <person name="Riley R."/>
            <person name="Labutti K."/>
            <person name="Andreopoulos B."/>
            <person name="Lipzen A."/>
            <person name="Chen C."/>
            <person name="Yanf M."/>
            <person name="Daum C."/>
            <person name="Ng V."/>
            <person name="Clum A."/>
            <person name="Steindorff A."/>
            <person name="Ohm R."/>
            <person name="Martin F."/>
            <person name="Silar P."/>
            <person name="Natvig D."/>
            <person name="Lalanne C."/>
            <person name="Gautier V."/>
            <person name="Ament-Velasquez S.L."/>
            <person name="Kruys A."/>
            <person name="Hutchinson M.I."/>
            <person name="Powell A.J."/>
            <person name="Barry K."/>
            <person name="Miller A.N."/>
            <person name="Grigoriev I.V."/>
            <person name="Debuchy R."/>
            <person name="Gladieux P."/>
            <person name="Thoren M.H."/>
            <person name="Johannesson H."/>
        </authorList>
    </citation>
    <scope>NUCLEOTIDE SEQUENCE</scope>
    <source>
        <strain evidence="2">CBS 560.94</strain>
    </source>
</reference>
<proteinExistence type="predicted"/>
<evidence type="ECO:0000256" key="1">
    <source>
        <dbReference type="SAM" id="MobiDB-lite"/>
    </source>
</evidence>
<feature type="region of interest" description="Disordered" evidence="1">
    <location>
        <begin position="1"/>
        <end position="50"/>
    </location>
</feature>
<dbReference type="Proteomes" id="UP001278500">
    <property type="component" value="Unassembled WGS sequence"/>
</dbReference>